<dbReference type="GO" id="GO:0006281">
    <property type="term" value="P:DNA repair"/>
    <property type="evidence" value="ECO:0007669"/>
    <property type="project" value="TreeGrafter"/>
</dbReference>
<dbReference type="CDD" id="cd01427">
    <property type="entry name" value="HAD_like"/>
    <property type="match status" value="1"/>
</dbReference>
<name>A0A3B0YPT4_9ZZZZ</name>
<dbReference type="SFLD" id="SFLDS00003">
    <property type="entry name" value="Haloacid_Dehalogenase"/>
    <property type="match status" value="1"/>
</dbReference>
<dbReference type="Pfam" id="PF00702">
    <property type="entry name" value="Hydrolase"/>
    <property type="match status" value="1"/>
</dbReference>
<proteinExistence type="predicted"/>
<dbReference type="InterPro" id="IPR036412">
    <property type="entry name" value="HAD-like_sf"/>
</dbReference>
<dbReference type="PANTHER" id="PTHR43434">
    <property type="entry name" value="PHOSPHOGLYCOLATE PHOSPHATASE"/>
    <property type="match status" value="1"/>
</dbReference>
<dbReference type="NCBIfam" id="TIGR01509">
    <property type="entry name" value="HAD-SF-IA-v3"/>
    <property type="match status" value="1"/>
</dbReference>
<dbReference type="EMBL" id="UOFL01000256">
    <property type="protein sequence ID" value="VAW82848.1"/>
    <property type="molecule type" value="Genomic_DNA"/>
</dbReference>
<dbReference type="SFLD" id="SFLDG01129">
    <property type="entry name" value="C1.5:_HAD__Beta-PGM__Phosphata"/>
    <property type="match status" value="1"/>
</dbReference>
<dbReference type="InterPro" id="IPR050155">
    <property type="entry name" value="HAD-like_hydrolase_sf"/>
</dbReference>
<evidence type="ECO:0000313" key="1">
    <source>
        <dbReference type="EMBL" id="VAW82848.1"/>
    </source>
</evidence>
<dbReference type="PANTHER" id="PTHR43434:SF3">
    <property type="entry name" value="GMP_IMP NUCLEOTIDASE YRFG"/>
    <property type="match status" value="1"/>
</dbReference>
<sequence length="223" mass="25934">MIDWNKIETVFLDMDGTLLDLHFDNHFWREYVPVQYAKLHTITVEDAQTELFSRFALAEGTMDWYSVDYWTNELDLDIEALKHELKHLIRLRPQATEFLDALRDLGHRLVLLTNAHNKSLALKMEVTTLEGHFDCLVCTHDIGLPKENPVFWEKFQQIEDFDKTKTLLVDDSLPVLETAKNYGIKYLLAIAHPDLKSVPKDTADFDAIHHFSEILPINKCDIP</sequence>
<gene>
    <name evidence="1" type="ORF">MNBD_GAMMA12-1878</name>
</gene>
<dbReference type="InterPro" id="IPR006439">
    <property type="entry name" value="HAD-SF_hydro_IA"/>
</dbReference>
<dbReference type="NCBIfam" id="NF011564">
    <property type="entry name" value="PRK14988.1"/>
    <property type="match status" value="1"/>
</dbReference>
<dbReference type="GO" id="GO:0008967">
    <property type="term" value="F:phosphoglycolate phosphatase activity"/>
    <property type="evidence" value="ECO:0007669"/>
    <property type="project" value="TreeGrafter"/>
</dbReference>
<accession>A0A3B0YPT4</accession>
<dbReference type="InterPro" id="IPR023214">
    <property type="entry name" value="HAD_sf"/>
</dbReference>
<dbReference type="GO" id="GO:0005829">
    <property type="term" value="C:cytosol"/>
    <property type="evidence" value="ECO:0007669"/>
    <property type="project" value="TreeGrafter"/>
</dbReference>
<reference evidence="1" key="1">
    <citation type="submission" date="2018-06" db="EMBL/GenBank/DDBJ databases">
        <authorList>
            <person name="Zhirakovskaya E."/>
        </authorList>
    </citation>
    <scope>NUCLEOTIDE SEQUENCE</scope>
</reference>
<dbReference type="Gene3D" id="3.40.50.1000">
    <property type="entry name" value="HAD superfamily/HAD-like"/>
    <property type="match status" value="1"/>
</dbReference>
<dbReference type="SUPFAM" id="SSF56784">
    <property type="entry name" value="HAD-like"/>
    <property type="match status" value="1"/>
</dbReference>
<protein>
    <submittedName>
        <fullName evidence="1">GMP/IMP nucleotidase YrfG</fullName>
    </submittedName>
</protein>
<organism evidence="1">
    <name type="scientific">hydrothermal vent metagenome</name>
    <dbReference type="NCBI Taxonomy" id="652676"/>
    <lineage>
        <taxon>unclassified sequences</taxon>
        <taxon>metagenomes</taxon>
        <taxon>ecological metagenomes</taxon>
    </lineage>
</organism>
<dbReference type="AlphaFoldDB" id="A0A3B0YPT4"/>